<dbReference type="GO" id="GO:0017168">
    <property type="term" value="F:5-oxoprolinase (ATP-hydrolyzing) activity"/>
    <property type="evidence" value="ECO:0007669"/>
    <property type="project" value="UniProtKB-UniRule"/>
</dbReference>
<organism evidence="2 3">
    <name type="scientific">Bradyrhizobium betae</name>
    <dbReference type="NCBI Taxonomy" id="244734"/>
    <lineage>
        <taxon>Bacteria</taxon>
        <taxon>Pseudomonadati</taxon>
        <taxon>Pseudomonadota</taxon>
        <taxon>Alphaproteobacteria</taxon>
        <taxon>Hyphomicrobiales</taxon>
        <taxon>Nitrobacteraceae</taxon>
        <taxon>Bradyrhizobium</taxon>
    </lineage>
</organism>
<keyword evidence="1" id="KW-0547">Nucleotide-binding</keyword>
<proteinExistence type="inferred from homology"/>
<comment type="catalytic activity">
    <reaction evidence="1">
        <text>5-oxo-L-proline + ATP + 2 H2O = L-glutamate + ADP + phosphate + H(+)</text>
        <dbReference type="Rhea" id="RHEA:10348"/>
        <dbReference type="ChEBI" id="CHEBI:15377"/>
        <dbReference type="ChEBI" id="CHEBI:15378"/>
        <dbReference type="ChEBI" id="CHEBI:29985"/>
        <dbReference type="ChEBI" id="CHEBI:30616"/>
        <dbReference type="ChEBI" id="CHEBI:43474"/>
        <dbReference type="ChEBI" id="CHEBI:58402"/>
        <dbReference type="ChEBI" id="CHEBI:456216"/>
        <dbReference type="EC" id="3.5.2.9"/>
    </reaction>
</comment>
<dbReference type="GO" id="GO:0005524">
    <property type="term" value="F:ATP binding"/>
    <property type="evidence" value="ECO:0007669"/>
    <property type="project" value="UniProtKB-UniRule"/>
</dbReference>
<dbReference type="NCBIfam" id="NF003816">
    <property type="entry name" value="PRK05406.1-5"/>
    <property type="match status" value="1"/>
</dbReference>
<evidence type="ECO:0000256" key="1">
    <source>
        <dbReference type="HAMAP-Rule" id="MF_00691"/>
    </source>
</evidence>
<evidence type="ECO:0000313" key="3">
    <source>
        <dbReference type="Proteomes" id="UP000290819"/>
    </source>
</evidence>
<dbReference type="OrthoDB" id="9773478at2"/>
<dbReference type="GO" id="GO:0005975">
    <property type="term" value="P:carbohydrate metabolic process"/>
    <property type="evidence" value="ECO:0007669"/>
    <property type="project" value="InterPro"/>
</dbReference>
<keyword evidence="3" id="KW-1185">Reference proteome</keyword>
<dbReference type="PANTHER" id="PTHR30292:SF0">
    <property type="entry name" value="5-OXOPROLINASE SUBUNIT A"/>
    <property type="match status" value="1"/>
</dbReference>
<dbReference type="AlphaFoldDB" id="A0A4V1P493"/>
<dbReference type="PANTHER" id="PTHR30292">
    <property type="entry name" value="UNCHARACTERIZED PROTEIN YBGL-RELATED"/>
    <property type="match status" value="1"/>
</dbReference>
<sequence length="258" mass="27415">MTLIDMNCDMGEGFGVYALGDDAEMLRTVTSANIACGFHAGDPLVMHRTLSEAKANGVQAGAHPGFLDLWGFGRRPIQGERPADIEKIVLYQVGALMALASDAGHPVRHVKTHGALGNIAAEDRDLAEAVARAIRTIDRNLIFVVMPGQETERAGEKFGLPLVREVYADRAYADNGNLVSRRLAGAVIHDAELASERVIRMIADRAITCLSGTRLPTRIDSVCVHGDTPGAVAMAQRLKARLAAAGVTLAPMAEVIGA</sequence>
<comment type="similarity">
    <text evidence="1">Belongs to the LamB/PxpA family.</text>
</comment>
<dbReference type="Gene3D" id="3.20.20.370">
    <property type="entry name" value="Glycoside hydrolase/deacetylase"/>
    <property type="match status" value="1"/>
</dbReference>
<dbReference type="InterPro" id="IPR011330">
    <property type="entry name" value="Glyco_hydro/deAcase_b/a-brl"/>
</dbReference>
<comment type="function">
    <text evidence="1">Catalyzes the cleavage of 5-oxoproline to form L-glutamate coupled to the hydrolysis of ATP to ADP and inorganic phosphate.</text>
</comment>
<dbReference type="NCBIfam" id="NF003814">
    <property type="entry name" value="PRK05406.1-3"/>
    <property type="match status" value="1"/>
</dbReference>
<dbReference type="EC" id="3.5.2.9" evidence="1"/>
<dbReference type="SUPFAM" id="SSF88713">
    <property type="entry name" value="Glycoside hydrolase/deacetylase"/>
    <property type="match status" value="1"/>
</dbReference>
<gene>
    <name evidence="1" type="primary">pxpA</name>
    <name evidence="2" type="ORF">B5V03_33080</name>
</gene>
<dbReference type="CDD" id="cd10787">
    <property type="entry name" value="LamB_YcsF_like"/>
    <property type="match status" value="1"/>
</dbReference>
<dbReference type="RefSeq" id="WP_129274630.1">
    <property type="nucleotide sequence ID" value="NZ_MZXW01000050.1"/>
</dbReference>
<dbReference type="InterPro" id="IPR005501">
    <property type="entry name" value="LamB/YcsF/PxpA-like"/>
</dbReference>
<dbReference type="Pfam" id="PF03746">
    <property type="entry name" value="LamB_YcsF"/>
    <property type="match status" value="1"/>
</dbReference>
<dbReference type="HAMAP" id="MF_00691">
    <property type="entry name" value="PxpA"/>
    <property type="match status" value="1"/>
</dbReference>
<accession>A0A4V1P493</accession>
<evidence type="ECO:0000313" key="2">
    <source>
        <dbReference type="EMBL" id="RXT36792.1"/>
    </source>
</evidence>
<keyword evidence="1" id="KW-0067">ATP-binding</keyword>
<name>A0A4V1P493_9BRAD</name>
<dbReference type="EMBL" id="MZXW01000050">
    <property type="protein sequence ID" value="RXT36792.1"/>
    <property type="molecule type" value="Genomic_DNA"/>
</dbReference>
<comment type="subunit">
    <text evidence="1">Forms a complex composed of PxpA, PxpB and PxpC.</text>
</comment>
<dbReference type="Proteomes" id="UP000290819">
    <property type="component" value="Unassembled WGS sequence"/>
</dbReference>
<comment type="caution">
    <text evidence="2">The sequence shown here is derived from an EMBL/GenBank/DDBJ whole genome shotgun (WGS) entry which is preliminary data.</text>
</comment>
<keyword evidence="1" id="KW-0378">Hydrolase</keyword>
<reference evidence="2 3" key="1">
    <citation type="submission" date="2017-03" db="EMBL/GenBank/DDBJ databases">
        <authorList>
            <person name="Safronova V.I."/>
            <person name="Sazanova A.L."/>
            <person name="Chirak E.R."/>
        </authorList>
    </citation>
    <scope>NUCLEOTIDE SEQUENCE [LARGE SCALE GENOMIC DNA]</scope>
    <source>
        <strain evidence="2 3">Opo-243</strain>
    </source>
</reference>
<protein>
    <recommendedName>
        <fullName evidence="1">5-oxoprolinase subunit A</fullName>
        <shortName evidence="1">5-OPase subunit A</shortName>
        <ecNumber evidence="1">3.5.2.9</ecNumber>
    </recommendedName>
    <alternativeName>
        <fullName evidence="1">5-oxoprolinase (ATP-hydrolyzing) subunit A</fullName>
    </alternativeName>
</protein>